<dbReference type="Proteomes" id="UP000178121">
    <property type="component" value="Unassembled WGS sequence"/>
</dbReference>
<accession>A0A1G2MBF5</accession>
<reference evidence="1 2" key="1">
    <citation type="journal article" date="2016" name="Nat. Commun.">
        <title>Thousands of microbial genomes shed light on interconnected biogeochemical processes in an aquifer system.</title>
        <authorList>
            <person name="Anantharaman K."/>
            <person name="Brown C.T."/>
            <person name="Hug L.A."/>
            <person name="Sharon I."/>
            <person name="Castelle C.J."/>
            <person name="Probst A.J."/>
            <person name="Thomas B.C."/>
            <person name="Singh A."/>
            <person name="Wilkins M.J."/>
            <person name="Karaoz U."/>
            <person name="Brodie E.L."/>
            <person name="Williams K.H."/>
            <person name="Hubbard S.S."/>
            <person name="Banfield J.F."/>
        </authorList>
    </citation>
    <scope>NUCLEOTIDE SEQUENCE [LARGE SCALE GENOMIC DNA]</scope>
</reference>
<evidence type="ECO:0000313" key="2">
    <source>
        <dbReference type="Proteomes" id="UP000178121"/>
    </source>
</evidence>
<dbReference type="EMBL" id="MHRI01000029">
    <property type="protein sequence ID" value="OHA20479.1"/>
    <property type="molecule type" value="Genomic_DNA"/>
</dbReference>
<dbReference type="AlphaFoldDB" id="A0A1G2MBF5"/>
<gene>
    <name evidence="1" type="ORF">A2849_00585</name>
</gene>
<comment type="caution">
    <text evidence="1">The sequence shown here is derived from an EMBL/GenBank/DDBJ whole genome shotgun (WGS) entry which is preliminary data.</text>
</comment>
<sequence>MNAQPYINEPAITKETLRNNDIVVQDDVVYSFEEGFDPEQLCPFCGEKLGRCVSQRIKIVRTSQTAIIHRGSCATALFYS</sequence>
<organism evidence="1 2">
    <name type="scientific">Candidatus Taylorbacteria bacterium RIFCSPHIGHO2_01_FULL_51_15</name>
    <dbReference type="NCBI Taxonomy" id="1802304"/>
    <lineage>
        <taxon>Bacteria</taxon>
        <taxon>Candidatus Tayloriibacteriota</taxon>
    </lineage>
</organism>
<proteinExistence type="predicted"/>
<evidence type="ECO:0000313" key="1">
    <source>
        <dbReference type="EMBL" id="OHA20479.1"/>
    </source>
</evidence>
<name>A0A1G2MBF5_9BACT</name>
<protein>
    <submittedName>
        <fullName evidence="1">Uncharacterized protein</fullName>
    </submittedName>
</protein>